<protein>
    <submittedName>
        <fullName evidence="3">Lipid-A-disaccharide synthase N-terminal domain-containing protein</fullName>
    </submittedName>
</protein>
<feature type="domain" description="Lipid A biosynthesis N-terminal" evidence="2">
    <location>
        <begin position="130"/>
        <end position="201"/>
    </location>
</feature>
<organism evidence="3 4">
    <name type="scientific">Abyssalbus ytuae</name>
    <dbReference type="NCBI Taxonomy" id="2926907"/>
    <lineage>
        <taxon>Bacteria</taxon>
        <taxon>Pseudomonadati</taxon>
        <taxon>Bacteroidota</taxon>
        <taxon>Flavobacteriia</taxon>
        <taxon>Flavobacteriales</taxon>
        <taxon>Flavobacteriaceae</taxon>
        <taxon>Abyssalbus</taxon>
    </lineage>
</organism>
<keyword evidence="1" id="KW-0472">Membrane</keyword>
<evidence type="ECO:0000313" key="4">
    <source>
        <dbReference type="Proteomes" id="UP000831290"/>
    </source>
</evidence>
<dbReference type="Pfam" id="PF07578">
    <property type="entry name" value="LAB_N"/>
    <property type="match status" value="2"/>
</dbReference>
<dbReference type="RefSeq" id="WP_255843919.1">
    <property type="nucleotide sequence ID" value="NZ_CP094358.1"/>
</dbReference>
<evidence type="ECO:0000313" key="3">
    <source>
        <dbReference type="EMBL" id="UOB18020.1"/>
    </source>
</evidence>
<name>A0A9E6ZPA5_9FLAO</name>
<proteinExistence type="predicted"/>
<dbReference type="EMBL" id="CP094358">
    <property type="protein sequence ID" value="UOB18020.1"/>
    <property type="molecule type" value="Genomic_DNA"/>
</dbReference>
<feature type="transmembrane region" description="Helical" evidence="1">
    <location>
        <begin position="183"/>
        <end position="202"/>
    </location>
</feature>
<dbReference type="GO" id="GO:0008915">
    <property type="term" value="F:lipid-A-disaccharide synthase activity"/>
    <property type="evidence" value="ECO:0007669"/>
    <property type="project" value="InterPro"/>
</dbReference>
<reference evidence="3" key="1">
    <citation type="submission" date="2022-03" db="EMBL/GenBank/DDBJ databases">
        <title>Description of Abyssus ytuae gen. nov., sp. nov., a novel member of the family Flavobacteriaceae isolated from the sediment of Mariana Trench.</title>
        <authorList>
            <person name="Zhang J."/>
            <person name="Xu X."/>
        </authorList>
    </citation>
    <scope>NUCLEOTIDE SEQUENCE</scope>
    <source>
        <strain evidence="3">MT3330</strain>
    </source>
</reference>
<dbReference type="GO" id="GO:0016020">
    <property type="term" value="C:membrane"/>
    <property type="evidence" value="ECO:0007669"/>
    <property type="project" value="GOC"/>
</dbReference>
<dbReference type="AlphaFoldDB" id="A0A9E6ZPA5"/>
<keyword evidence="1" id="KW-1133">Transmembrane helix</keyword>
<dbReference type="Proteomes" id="UP000831290">
    <property type="component" value="Chromosome"/>
</dbReference>
<dbReference type="KEGG" id="fbm:MQE35_01670"/>
<dbReference type="InterPro" id="IPR011499">
    <property type="entry name" value="Lipid_A_biosynth_N"/>
</dbReference>
<sequence length="212" mass="24927">MADWIIYSIGFLAQILFSARLLVQWILSERKNKVITPSIFWKLSLLASFLLFVYGWLRDDFAIMLGQTLTYFIYIRNLQLQGEWQKTHMGFRIFLLLFPVTIIIYGYNNNTHDLNDLFFNENIPAWLVILGSVAQVIFTFRFIYQWIYSERKKESVLPFGFWLLSLIGALMILSYAILRKDPVLLIGHLLGSVIYVRNLFIIKKQNGKVITK</sequence>
<keyword evidence="1" id="KW-0812">Transmembrane</keyword>
<feature type="transmembrane region" description="Helical" evidence="1">
    <location>
        <begin position="90"/>
        <end position="108"/>
    </location>
</feature>
<dbReference type="GO" id="GO:0009245">
    <property type="term" value="P:lipid A biosynthetic process"/>
    <property type="evidence" value="ECO:0007669"/>
    <property type="project" value="InterPro"/>
</dbReference>
<feature type="transmembrane region" description="Helical" evidence="1">
    <location>
        <begin position="6"/>
        <end position="27"/>
    </location>
</feature>
<feature type="transmembrane region" description="Helical" evidence="1">
    <location>
        <begin position="156"/>
        <end position="177"/>
    </location>
</feature>
<feature type="domain" description="Lipid A biosynthesis N-terminal" evidence="2">
    <location>
        <begin position="9"/>
        <end position="80"/>
    </location>
</feature>
<evidence type="ECO:0000256" key="1">
    <source>
        <dbReference type="SAM" id="Phobius"/>
    </source>
</evidence>
<feature type="transmembrane region" description="Helical" evidence="1">
    <location>
        <begin position="61"/>
        <end position="78"/>
    </location>
</feature>
<feature type="transmembrane region" description="Helical" evidence="1">
    <location>
        <begin position="123"/>
        <end position="144"/>
    </location>
</feature>
<gene>
    <name evidence="3" type="ORF">MQE35_01670</name>
</gene>
<dbReference type="Gene3D" id="1.20.1280.290">
    <property type="match status" value="1"/>
</dbReference>
<feature type="transmembrane region" description="Helical" evidence="1">
    <location>
        <begin position="39"/>
        <end position="55"/>
    </location>
</feature>
<accession>A0A9E6ZPA5</accession>
<keyword evidence="4" id="KW-1185">Reference proteome</keyword>
<evidence type="ECO:0000259" key="2">
    <source>
        <dbReference type="SMART" id="SM01259"/>
    </source>
</evidence>
<dbReference type="SMART" id="SM01259">
    <property type="entry name" value="LAB_N"/>
    <property type="match status" value="2"/>
</dbReference>